<accession>A0A1R3IUU9</accession>
<proteinExistence type="predicted"/>
<dbReference type="PANTHER" id="PTHR36369:SF1">
    <property type="entry name" value="TRANSMEMBRANE PROTEIN"/>
    <property type="match status" value="1"/>
</dbReference>
<comment type="caution">
    <text evidence="2">The sequence shown here is derived from an EMBL/GenBank/DDBJ whole genome shotgun (WGS) entry which is preliminary data.</text>
</comment>
<evidence type="ECO:0000313" key="3">
    <source>
        <dbReference type="Proteomes" id="UP000187203"/>
    </source>
</evidence>
<sequence>MNAVLMDSPLEALAFNYVSYGIFTIINNLWTWVAVITAAVSFWRIRASGAATSSCSVKRPDQKTSTCIIDRAQDESQSIHEAEEKPTTSASVSAPISAVTEMMRVPSPLLCNDEVVTKGTKFRWTVYYEQDGKSSGVDGKSTVTKWYDGDGDCKEESCGEWWESWERVLSLRNGETGWYSFQDLTVINGNVVRLWDDFRRVKYSSSCAVW</sequence>
<organism evidence="2 3">
    <name type="scientific">Corchorus olitorius</name>
    <dbReference type="NCBI Taxonomy" id="93759"/>
    <lineage>
        <taxon>Eukaryota</taxon>
        <taxon>Viridiplantae</taxon>
        <taxon>Streptophyta</taxon>
        <taxon>Embryophyta</taxon>
        <taxon>Tracheophyta</taxon>
        <taxon>Spermatophyta</taxon>
        <taxon>Magnoliopsida</taxon>
        <taxon>eudicotyledons</taxon>
        <taxon>Gunneridae</taxon>
        <taxon>Pentapetalae</taxon>
        <taxon>rosids</taxon>
        <taxon>malvids</taxon>
        <taxon>Malvales</taxon>
        <taxon>Malvaceae</taxon>
        <taxon>Grewioideae</taxon>
        <taxon>Apeibeae</taxon>
        <taxon>Corchorus</taxon>
    </lineage>
</organism>
<dbReference type="EMBL" id="AWUE01017585">
    <property type="protein sequence ID" value="OMO86356.1"/>
    <property type="molecule type" value="Genomic_DNA"/>
</dbReference>
<dbReference type="AlphaFoldDB" id="A0A1R3IUU9"/>
<name>A0A1R3IUU9_9ROSI</name>
<dbReference type="OrthoDB" id="1921606at2759"/>
<evidence type="ECO:0000313" key="2">
    <source>
        <dbReference type="EMBL" id="OMO86356.1"/>
    </source>
</evidence>
<keyword evidence="3" id="KW-1185">Reference proteome</keyword>
<keyword evidence="1" id="KW-0472">Membrane</keyword>
<gene>
    <name evidence="2" type="ORF">COLO4_21221</name>
</gene>
<protein>
    <submittedName>
        <fullName evidence="2">Uncharacterized protein</fullName>
    </submittedName>
</protein>
<dbReference type="Proteomes" id="UP000187203">
    <property type="component" value="Unassembled WGS sequence"/>
</dbReference>
<feature type="transmembrane region" description="Helical" evidence="1">
    <location>
        <begin position="20"/>
        <end position="43"/>
    </location>
</feature>
<keyword evidence="1" id="KW-0812">Transmembrane</keyword>
<reference evidence="3" key="1">
    <citation type="submission" date="2013-09" db="EMBL/GenBank/DDBJ databases">
        <title>Corchorus olitorius genome sequencing.</title>
        <authorList>
            <person name="Alam M."/>
            <person name="Haque M.S."/>
            <person name="Islam M.S."/>
            <person name="Emdad E.M."/>
            <person name="Islam M.M."/>
            <person name="Ahmed B."/>
            <person name="Halim A."/>
            <person name="Hossen Q.M.M."/>
            <person name="Hossain M.Z."/>
            <person name="Ahmed R."/>
            <person name="Khan M.M."/>
            <person name="Islam R."/>
            <person name="Rashid M.M."/>
            <person name="Khan S.A."/>
            <person name="Rahman M.S."/>
            <person name="Alam M."/>
            <person name="Yahiya A.S."/>
            <person name="Khan M.S."/>
            <person name="Azam M.S."/>
            <person name="Haque T."/>
            <person name="Lashkar M.Z.H."/>
            <person name="Akhand A.I."/>
            <person name="Morshed G."/>
            <person name="Roy S."/>
            <person name="Uddin K.S."/>
            <person name="Rabeya T."/>
            <person name="Hossain A.S."/>
            <person name="Chowdhury A."/>
            <person name="Snigdha A.R."/>
            <person name="Mortoza M.S."/>
            <person name="Matin S.A."/>
            <person name="Hoque S.M.E."/>
            <person name="Islam M.K."/>
            <person name="Roy D.K."/>
            <person name="Haider R."/>
            <person name="Moosa M.M."/>
            <person name="Elias S.M."/>
            <person name="Hasan A.M."/>
            <person name="Jahan S."/>
            <person name="Shafiuddin M."/>
            <person name="Mahmood N."/>
            <person name="Shommy N.S."/>
        </authorList>
    </citation>
    <scope>NUCLEOTIDE SEQUENCE [LARGE SCALE GENOMIC DNA]</scope>
    <source>
        <strain evidence="3">cv. O-4</strain>
    </source>
</reference>
<dbReference type="PANTHER" id="PTHR36369">
    <property type="entry name" value="TRANSMEMBRANE PROTEIN"/>
    <property type="match status" value="1"/>
</dbReference>
<evidence type="ECO:0000256" key="1">
    <source>
        <dbReference type="SAM" id="Phobius"/>
    </source>
</evidence>
<keyword evidence="1" id="KW-1133">Transmembrane helix</keyword>